<keyword evidence="2" id="KW-1185">Reference proteome</keyword>
<sequence>MAKYAEEIENMINVNFHGPGDNVPEETRHTILLYHHCVIVATRPLLLSVLKERLDKLGRADEDWQKFLALPKSLISTGIKSAEKTIQIIGNENGLLETFLPFDLEMTFAAALHLTMANALFPSTSDDRSYRKDVHAILDELILCGNRIADARKQELSRIEDLFQEFIRRVDQEGLRLLTLSDSIIPDNTAVNSQNGAQSGEASVTELGTVLQSSYREQQPVSVDASALAHADFLDSIGISSYEFLSIVDQINNPDIPYGDLGVSPDGLAGGSMTDLFG</sequence>
<organism evidence="1 2">
    <name type="scientific">Aspergillus sclerotialis</name>
    <dbReference type="NCBI Taxonomy" id="2070753"/>
    <lineage>
        <taxon>Eukaryota</taxon>
        <taxon>Fungi</taxon>
        <taxon>Dikarya</taxon>
        <taxon>Ascomycota</taxon>
        <taxon>Pezizomycotina</taxon>
        <taxon>Eurotiomycetes</taxon>
        <taxon>Eurotiomycetidae</taxon>
        <taxon>Eurotiales</taxon>
        <taxon>Aspergillaceae</taxon>
        <taxon>Aspergillus</taxon>
        <taxon>Aspergillus subgen. Polypaecilum</taxon>
    </lineage>
</organism>
<dbReference type="OrthoDB" id="3548654at2759"/>
<dbReference type="STRING" id="2070753.A0A3A2Z9A1"/>
<reference evidence="2" key="1">
    <citation type="submission" date="2017-02" db="EMBL/GenBank/DDBJ databases">
        <authorList>
            <person name="Tafer H."/>
            <person name="Lopandic K."/>
        </authorList>
    </citation>
    <scope>NUCLEOTIDE SEQUENCE [LARGE SCALE GENOMIC DNA]</scope>
    <source>
        <strain evidence="2">CBS 366.77</strain>
    </source>
</reference>
<dbReference type="Proteomes" id="UP000266188">
    <property type="component" value="Unassembled WGS sequence"/>
</dbReference>
<evidence type="ECO:0000313" key="1">
    <source>
        <dbReference type="EMBL" id="RJE19496.1"/>
    </source>
</evidence>
<dbReference type="EMBL" id="MVGC01000399">
    <property type="protein sequence ID" value="RJE19496.1"/>
    <property type="molecule type" value="Genomic_DNA"/>
</dbReference>
<name>A0A3A2Z9A1_9EURO</name>
<comment type="caution">
    <text evidence="1">The sequence shown here is derived from an EMBL/GenBank/DDBJ whole genome shotgun (WGS) entry which is preliminary data.</text>
</comment>
<proteinExistence type="predicted"/>
<accession>A0A3A2Z9A1</accession>
<evidence type="ECO:0000313" key="2">
    <source>
        <dbReference type="Proteomes" id="UP000266188"/>
    </source>
</evidence>
<gene>
    <name evidence="1" type="ORF">PHISCL_08158</name>
</gene>
<protein>
    <submittedName>
        <fullName evidence="1">Uncharacterized protein</fullName>
    </submittedName>
</protein>
<dbReference type="AlphaFoldDB" id="A0A3A2Z9A1"/>